<protein>
    <submittedName>
        <fullName evidence="1">Uncharacterized protein</fullName>
    </submittedName>
</protein>
<dbReference type="EMBL" id="LR796916">
    <property type="protein sequence ID" value="CAB4174728.1"/>
    <property type="molecule type" value="Genomic_DNA"/>
</dbReference>
<evidence type="ECO:0000313" key="2">
    <source>
        <dbReference type="EMBL" id="CAB4193187.1"/>
    </source>
</evidence>
<evidence type="ECO:0000313" key="1">
    <source>
        <dbReference type="EMBL" id="CAB4174728.1"/>
    </source>
</evidence>
<organism evidence="1">
    <name type="scientific">uncultured Caudovirales phage</name>
    <dbReference type="NCBI Taxonomy" id="2100421"/>
    <lineage>
        <taxon>Viruses</taxon>
        <taxon>Duplodnaviria</taxon>
        <taxon>Heunggongvirae</taxon>
        <taxon>Uroviricota</taxon>
        <taxon>Caudoviricetes</taxon>
        <taxon>Peduoviridae</taxon>
        <taxon>Maltschvirus</taxon>
        <taxon>Maltschvirus maltsch</taxon>
    </lineage>
</organism>
<dbReference type="EMBL" id="LR797195">
    <property type="protein sequence ID" value="CAB4193187.1"/>
    <property type="molecule type" value="Genomic_DNA"/>
</dbReference>
<sequence>MVHIKDFLYWVNESSEYSLEDTLRDIDRAYELGLIDKSTWLREKIKSRHEIEKTSSLTSKEVESLDPELAEEINNYVHEEALDWAFKFGSPEEHEAWDKYTEDLFFDTDWAAYQDGTLDVQLNESGPGTDKMIRWTDSDGNEQSKYLLNYFKGELEEELDPHEVTGKIIPWRGTSKRIIELFREL</sequence>
<proteinExistence type="predicted"/>
<name>A0A6J5Q008_9CAUD</name>
<gene>
    <name evidence="2" type="ORF">UFOVP1247_34</name>
    <name evidence="1" type="ORF">UFOVP970_74</name>
</gene>
<accession>A0A6J5Q008</accession>
<reference evidence="1" key="1">
    <citation type="submission" date="2020-05" db="EMBL/GenBank/DDBJ databases">
        <authorList>
            <person name="Chiriac C."/>
            <person name="Salcher M."/>
            <person name="Ghai R."/>
            <person name="Kavagutti S V."/>
        </authorList>
    </citation>
    <scope>NUCLEOTIDE SEQUENCE</scope>
</reference>